<dbReference type="InterPro" id="IPR019171">
    <property type="entry name" value="MIX23"/>
</dbReference>
<dbReference type="GO" id="GO:0005758">
    <property type="term" value="C:mitochondrial intermembrane space"/>
    <property type="evidence" value="ECO:0007669"/>
    <property type="project" value="InterPro"/>
</dbReference>
<gene>
    <name evidence="2" type="ORF">GALMADRAFT_236106</name>
</gene>
<evidence type="ECO:0000256" key="1">
    <source>
        <dbReference type="ARBA" id="ARBA00024204"/>
    </source>
</evidence>
<dbReference type="HOGENOM" id="CLU_090093_0_0_1"/>
<dbReference type="Pfam" id="PF09774">
    <property type="entry name" value="MIX23"/>
    <property type="match status" value="1"/>
</dbReference>
<reference evidence="3" key="1">
    <citation type="journal article" date="2014" name="Proc. Natl. Acad. Sci. U.S.A.">
        <title>Extensive sampling of basidiomycete genomes demonstrates inadequacy of the white-rot/brown-rot paradigm for wood decay fungi.</title>
        <authorList>
            <person name="Riley R."/>
            <person name="Salamov A.A."/>
            <person name="Brown D.W."/>
            <person name="Nagy L.G."/>
            <person name="Floudas D."/>
            <person name="Held B.W."/>
            <person name="Levasseur A."/>
            <person name="Lombard V."/>
            <person name="Morin E."/>
            <person name="Otillar R."/>
            <person name="Lindquist E.A."/>
            <person name="Sun H."/>
            <person name="LaButti K.M."/>
            <person name="Schmutz J."/>
            <person name="Jabbour D."/>
            <person name="Luo H."/>
            <person name="Baker S.E."/>
            <person name="Pisabarro A.G."/>
            <person name="Walton J.D."/>
            <person name="Blanchette R.A."/>
            <person name="Henrissat B."/>
            <person name="Martin F."/>
            <person name="Cullen D."/>
            <person name="Hibbett D.S."/>
            <person name="Grigoriev I.V."/>
        </authorList>
    </citation>
    <scope>NUCLEOTIDE SEQUENCE [LARGE SCALE GENOMIC DNA]</scope>
    <source>
        <strain evidence="3">CBS 339.88</strain>
    </source>
</reference>
<dbReference type="PANTHER" id="PTHR31905">
    <property type="entry name" value="COILED-COIL DOMAIN-CONTAINING PROTEIN 58"/>
    <property type="match status" value="1"/>
</dbReference>
<accession>A0A067TN42</accession>
<sequence>MPSKQPVLGSLAVQAPSLTPQTIHVTSTTCHDLSLFKEILKEYRRLDDTITMRLNRANANMRDQDRIHGLSGNSTVQDQACEYIWRDLVANWKRRTQLVEYCTTVVDKSLDEKRRSLEDQSQDERTRRKMQGELFANQVKRNQVHNELTVESIVRKRSADAFRSRCRYFVPPQSDDEARRMWEAAQQ</sequence>
<organism evidence="2 3">
    <name type="scientific">Galerina marginata (strain CBS 339.88)</name>
    <dbReference type="NCBI Taxonomy" id="685588"/>
    <lineage>
        <taxon>Eukaryota</taxon>
        <taxon>Fungi</taxon>
        <taxon>Dikarya</taxon>
        <taxon>Basidiomycota</taxon>
        <taxon>Agaricomycotina</taxon>
        <taxon>Agaricomycetes</taxon>
        <taxon>Agaricomycetidae</taxon>
        <taxon>Agaricales</taxon>
        <taxon>Agaricineae</taxon>
        <taxon>Strophariaceae</taxon>
        <taxon>Galerina</taxon>
    </lineage>
</organism>
<keyword evidence="3" id="KW-1185">Reference proteome</keyword>
<dbReference type="Proteomes" id="UP000027222">
    <property type="component" value="Unassembled WGS sequence"/>
</dbReference>
<dbReference type="STRING" id="685588.A0A067TN42"/>
<evidence type="ECO:0000313" key="3">
    <source>
        <dbReference type="Proteomes" id="UP000027222"/>
    </source>
</evidence>
<name>A0A067TN42_GALM3</name>
<comment type="similarity">
    <text evidence="1">Belongs to the MIX23 family.</text>
</comment>
<protein>
    <recommendedName>
        <fullName evidence="4">Coiled-coil domain-containing protein 58</fullName>
    </recommendedName>
</protein>
<evidence type="ECO:0008006" key="4">
    <source>
        <dbReference type="Google" id="ProtNLM"/>
    </source>
</evidence>
<dbReference type="AlphaFoldDB" id="A0A067TN42"/>
<dbReference type="EMBL" id="KL142368">
    <property type="protein sequence ID" value="KDR83752.1"/>
    <property type="molecule type" value="Genomic_DNA"/>
</dbReference>
<dbReference type="OrthoDB" id="5593818at2759"/>
<proteinExistence type="inferred from homology"/>
<dbReference type="PANTHER" id="PTHR31905:SF2">
    <property type="entry name" value="PROTEIN MIX23"/>
    <property type="match status" value="1"/>
</dbReference>
<evidence type="ECO:0000313" key="2">
    <source>
        <dbReference type="EMBL" id="KDR83752.1"/>
    </source>
</evidence>